<organism evidence="3 4">
    <name type="scientific">Oryza sativa subsp. japonica</name>
    <name type="common">Rice</name>
    <dbReference type="NCBI Taxonomy" id="39947"/>
    <lineage>
        <taxon>Eukaryota</taxon>
        <taxon>Viridiplantae</taxon>
        <taxon>Streptophyta</taxon>
        <taxon>Embryophyta</taxon>
        <taxon>Tracheophyta</taxon>
        <taxon>Spermatophyta</taxon>
        <taxon>Magnoliopsida</taxon>
        <taxon>Liliopsida</taxon>
        <taxon>Poales</taxon>
        <taxon>Poaceae</taxon>
        <taxon>BOP clade</taxon>
        <taxon>Oryzoideae</taxon>
        <taxon>Oryzeae</taxon>
        <taxon>Oryzinae</taxon>
        <taxon>Oryza</taxon>
        <taxon>Oryza sativa</taxon>
    </lineage>
</organism>
<evidence type="ECO:0000313" key="3">
    <source>
        <dbReference type="EMBL" id="BAD28097.1"/>
    </source>
</evidence>
<feature type="region of interest" description="Disordered" evidence="1">
    <location>
        <begin position="133"/>
        <end position="161"/>
    </location>
</feature>
<dbReference type="EMBL" id="AP004855">
    <property type="protein sequence ID" value="BAD28097.1"/>
    <property type="molecule type" value="Genomic_DNA"/>
</dbReference>
<gene>
    <name evidence="3" type="primary">OJ1538_H05.12</name>
</gene>
<dbReference type="InterPro" id="IPR010811">
    <property type="entry name" value="DUF1409"/>
</dbReference>
<reference evidence="4" key="2">
    <citation type="journal article" date="2008" name="Nucleic Acids Res.">
        <title>The rice annotation project database (RAP-DB): 2008 update.</title>
        <authorList>
            <consortium name="The rice annotation project (RAP)"/>
        </authorList>
    </citation>
    <scope>GENOME REANNOTATION</scope>
    <source>
        <strain evidence="4">cv. Nipponbare</strain>
    </source>
</reference>
<feature type="compositionally biased region" description="Basic and acidic residues" evidence="1">
    <location>
        <begin position="81"/>
        <end position="92"/>
    </location>
</feature>
<dbReference type="Proteomes" id="UP000000763">
    <property type="component" value="Chromosome 2"/>
</dbReference>
<evidence type="ECO:0000256" key="1">
    <source>
        <dbReference type="SAM" id="MobiDB-lite"/>
    </source>
</evidence>
<feature type="region of interest" description="Disordered" evidence="1">
    <location>
        <begin position="1"/>
        <end position="101"/>
    </location>
</feature>
<dbReference type="AlphaFoldDB" id="Q6ETC3"/>
<sequence>MTVGKVGNALQLSLGVDPTLGKRKEAISKKTSKKPKTSKSKTSADDNLSPIDPEVEEFLTEQVEEEQVDDAPATVVDDPTNENKEADDKDSADNEAADTSIVRPRAPTHVLASSFYFYPFISADIINSDIQHFQPKAPSSSPRRRAPSERTTSAIGSQQGEEEITAAVVPPIQVSIPISQIPGHLCFFSSFTHTSQKLADMFSSYIRQFLDEDDEDITSKTKFSISDDLRARLLDIADRLGASLDALVTDSGPIKGRLEEVQDQLPDDIIDAITPAAHLESRRF</sequence>
<proteinExistence type="predicted"/>
<protein>
    <submittedName>
        <fullName evidence="3">Paramyosin-like</fullName>
    </submittedName>
</protein>
<dbReference type="Pfam" id="PF07197">
    <property type="entry name" value="DUF1409"/>
    <property type="match status" value="1"/>
</dbReference>
<feature type="domain" description="DUF1409" evidence="2">
    <location>
        <begin position="239"/>
        <end position="284"/>
    </location>
</feature>
<name>Q6ETC3_ORYSJ</name>
<feature type="compositionally biased region" description="Basic residues" evidence="1">
    <location>
        <begin position="30"/>
        <end position="39"/>
    </location>
</feature>
<feature type="compositionally biased region" description="Acidic residues" evidence="1">
    <location>
        <begin position="53"/>
        <end position="69"/>
    </location>
</feature>
<evidence type="ECO:0000259" key="2">
    <source>
        <dbReference type="Pfam" id="PF07197"/>
    </source>
</evidence>
<evidence type="ECO:0000313" key="4">
    <source>
        <dbReference type="Proteomes" id="UP000000763"/>
    </source>
</evidence>
<reference evidence="4" key="1">
    <citation type="journal article" date="2005" name="Nature">
        <title>The map-based sequence of the rice genome.</title>
        <authorList>
            <consortium name="International rice genome sequencing project (IRGSP)"/>
            <person name="Matsumoto T."/>
            <person name="Wu J."/>
            <person name="Kanamori H."/>
            <person name="Katayose Y."/>
            <person name="Fujisawa M."/>
            <person name="Namiki N."/>
            <person name="Mizuno H."/>
            <person name="Yamamoto K."/>
            <person name="Antonio B.A."/>
            <person name="Baba T."/>
            <person name="Sakata K."/>
            <person name="Nagamura Y."/>
            <person name="Aoki H."/>
            <person name="Arikawa K."/>
            <person name="Arita K."/>
            <person name="Bito T."/>
            <person name="Chiden Y."/>
            <person name="Fujitsuka N."/>
            <person name="Fukunaka R."/>
            <person name="Hamada M."/>
            <person name="Harada C."/>
            <person name="Hayashi A."/>
            <person name="Hijishita S."/>
            <person name="Honda M."/>
            <person name="Hosokawa S."/>
            <person name="Ichikawa Y."/>
            <person name="Idonuma A."/>
            <person name="Iijima M."/>
            <person name="Ikeda M."/>
            <person name="Ikeno M."/>
            <person name="Ito K."/>
            <person name="Ito S."/>
            <person name="Ito T."/>
            <person name="Ito Y."/>
            <person name="Ito Y."/>
            <person name="Iwabuchi A."/>
            <person name="Kamiya K."/>
            <person name="Karasawa W."/>
            <person name="Kurita K."/>
            <person name="Katagiri S."/>
            <person name="Kikuta A."/>
            <person name="Kobayashi H."/>
            <person name="Kobayashi N."/>
            <person name="Machita K."/>
            <person name="Maehara T."/>
            <person name="Masukawa M."/>
            <person name="Mizubayashi T."/>
            <person name="Mukai Y."/>
            <person name="Nagasaki H."/>
            <person name="Nagata Y."/>
            <person name="Naito S."/>
            <person name="Nakashima M."/>
            <person name="Nakama Y."/>
            <person name="Nakamichi Y."/>
            <person name="Nakamura M."/>
            <person name="Meguro A."/>
            <person name="Negishi M."/>
            <person name="Ohta I."/>
            <person name="Ohta T."/>
            <person name="Okamoto M."/>
            <person name="Ono N."/>
            <person name="Saji S."/>
            <person name="Sakaguchi M."/>
            <person name="Sakai K."/>
            <person name="Shibata M."/>
            <person name="Shimokawa T."/>
            <person name="Song J."/>
            <person name="Takazaki Y."/>
            <person name="Terasawa K."/>
            <person name="Tsugane M."/>
            <person name="Tsuji K."/>
            <person name="Ueda S."/>
            <person name="Waki K."/>
            <person name="Yamagata H."/>
            <person name="Yamamoto M."/>
            <person name="Yamamoto S."/>
            <person name="Yamane H."/>
            <person name="Yoshiki S."/>
            <person name="Yoshihara R."/>
            <person name="Yukawa K."/>
            <person name="Zhong H."/>
            <person name="Yano M."/>
            <person name="Yuan Q."/>
            <person name="Ouyang S."/>
            <person name="Liu J."/>
            <person name="Jones K.M."/>
            <person name="Gansberger K."/>
            <person name="Moffat K."/>
            <person name="Hill J."/>
            <person name="Bera J."/>
            <person name="Fadrosh D."/>
            <person name="Jin S."/>
            <person name="Johri S."/>
            <person name="Kim M."/>
            <person name="Overton L."/>
            <person name="Reardon M."/>
            <person name="Tsitrin T."/>
            <person name="Vuong H."/>
            <person name="Weaver B."/>
            <person name="Ciecko A."/>
            <person name="Tallon L."/>
            <person name="Jackson J."/>
            <person name="Pai G."/>
            <person name="Aken S.V."/>
            <person name="Utterback T."/>
            <person name="Reidmuller S."/>
            <person name="Feldblyum T."/>
            <person name="Hsiao J."/>
            <person name="Zismann V."/>
            <person name="Iobst S."/>
            <person name="de Vazeille A.R."/>
            <person name="Buell C.R."/>
            <person name="Ying K."/>
            <person name="Li Y."/>
            <person name="Lu T."/>
            <person name="Huang Y."/>
            <person name="Zhao Q."/>
            <person name="Feng Q."/>
            <person name="Zhang L."/>
            <person name="Zhu J."/>
            <person name="Weng Q."/>
            <person name="Mu J."/>
            <person name="Lu Y."/>
            <person name="Fan D."/>
            <person name="Liu Y."/>
            <person name="Guan J."/>
            <person name="Zhang Y."/>
            <person name="Yu S."/>
            <person name="Liu X."/>
            <person name="Zhang Y."/>
            <person name="Hong G."/>
            <person name="Han B."/>
            <person name="Choisne N."/>
            <person name="Demange N."/>
            <person name="Orjeda G."/>
            <person name="Samain S."/>
            <person name="Cattolico L."/>
            <person name="Pelletier E."/>
            <person name="Couloux A."/>
            <person name="Segurens B."/>
            <person name="Wincker P."/>
            <person name="D'Hont A."/>
            <person name="Scarpelli C."/>
            <person name="Weissenbach J."/>
            <person name="Salanoubat M."/>
            <person name="Quetier F."/>
            <person name="Yu Y."/>
            <person name="Kim H.R."/>
            <person name="Rambo T."/>
            <person name="Currie J."/>
            <person name="Collura K."/>
            <person name="Luo M."/>
            <person name="Yang T."/>
            <person name="Ammiraju J.S.S."/>
            <person name="Engler F."/>
            <person name="Soderlund C."/>
            <person name="Wing R.A."/>
            <person name="Palmer L.E."/>
            <person name="de la Bastide M."/>
            <person name="Spiegel L."/>
            <person name="Nascimento L."/>
            <person name="Zutavern T."/>
            <person name="O'Shaughnessy A."/>
            <person name="Dike S."/>
            <person name="Dedhia N."/>
            <person name="Preston R."/>
            <person name="Balija V."/>
            <person name="McCombie W.R."/>
            <person name="Chow T."/>
            <person name="Chen H."/>
            <person name="Chung M."/>
            <person name="Chen C."/>
            <person name="Shaw J."/>
            <person name="Wu H."/>
            <person name="Hsiao K."/>
            <person name="Chao Y."/>
            <person name="Chu M."/>
            <person name="Cheng C."/>
            <person name="Hour A."/>
            <person name="Lee P."/>
            <person name="Lin S."/>
            <person name="Lin Y."/>
            <person name="Liou J."/>
            <person name="Liu S."/>
            <person name="Hsing Y."/>
            <person name="Raghuvanshi S."/>
            <person name="Mohanty A."/>
            <person name="Bharti A.K."/>
            <person name="Gaur A."/>
            <person name="Gupta V."/>
            <person name="Kumar D."/>
            <person name="Ravi V."/>
            <person name="Vij S."/>
            <person name="Kapur A."/>
            <person name="Khurana P."/>
            <person name="Khurana P."/>
            <person name="Khurana J.P."/>
            <person name="Tyagi A.K."/>
            <person name="Gaikwad K."/>
            <person name="Singh A."/>
            <person name="Dalal V."/>
            <person name="Srivastava S."/>
            <person name="Dixit A."/>
            <person name="Pal A.K."/>
            <person name="Ghazi I.A."/>
            <person name="Yadav M."/>
            <person name="Pandit A."/>
            <person name="Bhargava A."/>
            <person name="Sureshbabu K."/>
            <person name="Batra K."/>
            <person name="Sharma T.R."/>
            <person name="Mohapatra T."/>
            <person name="Singh N.K."/>
            <person name="Messing J."/>
            <person name="Nelson A.B."/>
            <person name="Fuks G."/>
            <person name="Kavchok S."/>
            <person name="Keizer G."/>
            <person name="Linton E."/>
            <person name="Llaca V."/>
            <person name="Song R."/>
            <person name="Tanyolac B."/>
            <person name="Young S."/>
            <person name="Ho-Il K."/>
            <person name="Hahn J.H."/>
            <person name="Sangsakoo G."/>
            <person name="Vanavichit A."/>
            <person name="de Mattos Luiz.A.T."/>
            <person name="Zimmer P.D."/>
            <person name="Malone G."/>
            <person name="Dellagostin O."/>
            <person name="de Oliveira A.C."/>
            <person name="Bevan M."/>
            <person name="Bancroft I."/>
            <person name="Minx P."/>
            <person name="Cordum H."/>
            <person name="Wilson R."/>
            <person name="Cheng Z."/>
            <person name="Jin W."/>
            <person name="Jiang J."/>
            <person name="Leong S.A."/>
            <person name="Iwama H."/>
            <person name="Gojobori T."/>
            <person name="Itoh T."/>
            <person name="Niimura Y."/>
            <person name="Fujii Y."/>
            <person name="Habara T."/>
            <person name="Sakai H."/>
            <person name="Sato Y."/>
            <person name="Wilson G."/>
            <person name="Kumar K."/>
            <person name="McCouch S."/>
            <person name="Juretic N."/>
            <person name="Hoen D."/>
            <person name="Wright S."/>
            <person name="Bruskiewich R."/>
            <person name="Bureau T."/>
            <person name="Miyao A."/>
            <person name="Hirochika H."/>
            <person name="Nishikawa T."/>
            <person name="Kadowaki K."/>
            <person name="Sugiura M."/>
            <person name="Burr B."/>
            <person name="Sasaki T."/>
        </authorList>
    </citation>
    <scope>NUCLEOTIDE SEQUENCE [LARGE SCALE GENOMIC DNA]</scope>
    <source>
        <strain evidence="4">cv. Nipponbare</strain>
    </source>
</reference>
<accession>Q6ETC3</accession>